<dbReference type="NCBIfam" id="TIGR00229">
    <property type="entry name" value="sensory_box"/>
    <property type="match status" value="1"/>
</dbReference>
<dbReference type="Pfam" id="PF00990">
    <property type="entry name" value="GGDEF"/>
    <property type="match status" value="1"/>
</dbReference>
<dbReference type="Gene3D" id="3.20.20.450">
    <property type="entry name" value="EAL domain"/>
    <property type="match status" value="1"/>
</dbReference>
<dbReference type="SMART" id="SM00267">
    <property type="entry name" value="GGDEF"/>
    <property type="match status" value="1"/>
</dbReference>
<feature type="domain" description="EAL" evidence="1">
    <location>
        <begin position="322"/>
        <end position="576"/>
    </location>
</feature>
<dbReference type="CDD" id="cd01948">
    <property type="entry name" value="EAL"/>
    <property type="match status" value="1"/>
</dbReference>
<dbReference type="SUPFAM" id="SSF55073">
    <property type="entry name" value="Nucleotide cyclase"/>
    <property type="match status" value="1"/>
</dbReference>
<accession>A0A1G8WF46</accession>
<dbReference type="PANTHER" id="PTHR44757">
    <property type="entry name" value="DIGUANYLATE CYCLASE DGCP"/>
    <property type="match status" value="1"/>
</dbReference>
<dbReference type="InterPro" id="IPR043128">
    <property type="entry name" value="Rev_trsase/Diguanyl_cyclase"/>
</dbReference>
<dbReference type="CDD" id="cd01949">
    <property type="entry name" value="GGDEF"/>
    <property type="match status" value="1"/>
</dbReference>
<dbReference type="PANTHER" id="PTHR44757:SF2">
    <property type="entry name" value="BIOFILM ARCHITECTURE MAINTENANCE PROTEIN MBAA"/>
    <property type="match status" value="1"/>
</dbReference>
<dbReference type="EMBL" id="FNEM01000013">
    <property type="protein sequence ID" value="SDJ76803.1"/>
    <property type="molecule type" value="Genomic_DNA"/>
</dbReference>
<dbReference type="Proteomes" id="UP000199527">
    <property type="component" value="Unassembled WGS sequence"/>
</dbReference>
<organism evidence="3 4">
    <name type="scientific">Ferrimonas sediminum</name>
    <dbReference type="NCBI Taxonomy" id="718193"/>
    <lineage>
        <taxon>Bacteria</taxon>
        <taxon>Pseudomonadati</taxon>
        <taxon>Pseudomonadota</taxon>
        <taxon>Gammaproteobacteria</taxon>
        <taxon>Alteromonadales</taxon>
        <taxon>Ferrimonadaceae</taxon>
        <taxon>Ferrimonas</taxon>
    </lineage>
</organism>
<gene>
    <name evidence="3" type="ORF">SAMN04488540_11342</name>
</gene>
<evidence type="ECO:0000259" key="1">
    <source>
        <dbReference type="PROSITE" id="PS50883"/>
    </source>
</evidence>
<dbReference type="InterPro" id="IPR035919">
    <property type="entry name" value="EAL_sf"/>
</dbReference>
<dbReference type="SMART" id="SM00052">
    <property type="entry name" value="EAL"/>
    <property type="match status" value="1"/>
</dbReference>
<evidence type="ECO:0000259" key="2">
    <source>
        <dbReference type="PROSITE" id="PS50887"/>
    </source>
</evidence>
<reference evidence="4" key="1">
    <citation type="submission" date="2016-10" db="EMBL/GenBank/DDBJ databases">
        <authorList>
            <person name="Varghese N."/>
            <person name="Submissions S."/>
        </authorList>
    </citation>
    <scope>NUCLEOTIDE SEQUENCE [LARGE SCALE GENOMIC DNA]</scope>
    <source>
        <strain evidence="4">DSM 23317</strain>
    </source>
</reference>
<dbReference type="InterPro" id="IPR000160">
    <property type="entry name" value="GGDEF_dom"/>
</dbReference>
<dbReference type="InterPro" id="IPR000014">
    <property type="entry name" value="PAS"/>
</dbReference>
<keyword evidence="4" id="KW-1185">Reference proteome</keyword>
<dbReference type="PROSITE" id="PS50883">
    <property type="entry name" value="EAL"/>
    <property type="match status" value="1"/>
</dbReference>
<dbReference type="SUPFAM" id="SSF141868">
    <property type="entry name" value="EAL domain-like"/>
    <property type="match status" value="1"/>
</dbReference>
<dbReference type="InterPro" id="IPR001633">
    <property type="entry name" value="EAL_dom"/>
</dbReference>
<dbReference type="SUPFAM" id="SSF55785">
    <property type="entry name" value="PYP-like sensor domain (PAS domain)"/>
    <property type="match status" value="1"/>
</dbReference>
<dbReference type="Gene3D" id="3.30.450.20">
    <property type="entry name" value="PAS domain"/>
    <property type="match status" value="1"/>
</dbReference>
<dbReference type="Gene3D" id="3.30.70.270">
    <property type="match status" value="1"/>
</dbReference>
<dbReference type="NCBIfam" id="TIGR00254">
    <property type="entry name" value="GGDEF"/>
    <property type="match status" value="1"/>
</dbReference>
<proteinExistence type="predicted"/>
<dbReference type="AlphaFoldDB" id="A0A1G8WF46"/>
<name>A0A1G8WF46_9GAMM</name>
<dbReference type="Pfam" id="PF13426">
    <property type="entry name" value="PAS_9"/>
    <property type="match status" value="1"/>
</dbReference>
<evidence type="ECO:0000313" key="3">
    <source>
        <dbReference type="EMBL" id="SDJ76803.1"/>
    </source>
</evidence>
<sequence length="583" mass="64817">MSSDQSAPETAATSPLTEQGLLAYLDVIRQLFAGTSDMMWVVHKGRFFWCNPVAVRQLGFDDASDLLGLSPAEISPAVQPNRSSSEELAQSMIDSAIKYGYHRFEWVHQTRSGEPLMCEITLNSVPVGTGVALLAIGRDISLIKEVENKLRVSEFTDTLTGLPNRAALVQHIGQQLAIHTPQLSLLCIGVNNFKRVNEEFGFRIGDKVLKALASVLTASLSGRGYLGRFDGDTFLVVLTDDDPQQARAWAEQALRRLDTLIEVDGVEVRTQSSIGISHLCPEVCTTKAILHRAEMAMFQSKRLGTQQVHSYSESLADEMAQEKQLLKEIRRAIEKQEFFLLFQPVFHLGSGMVTGAEALIRWRHPDRGVLTPDAFIAQAETSGLIVEIGQQVIEMACLQMARWLEQGLPLQQVSINISVKQIETGELVESLLMALNQYGIPPECMEIEVTETMLLQQGKTIASQLWRLRQAGVAIAIDDFGTGYSSFGRLKTLPVDRVKIDRSFICELETDERNGAIVQSIIALAHNLEMVVTAEGIETDFQYEFLRSHQCESGQGYLVSPPVAAVRFEHLVRQRWQALKGRH</sequence>
<dbReference type="RefSeq" id="WP_176819318.1">
    <property type="nucleotide sequence ID" value="NZ_FNEM01000013.1"/>
</dbReference>
<feature type="domain" description="GGDEF" evidence="2">
    <location>
        <begin position="181"/>
        <end position="313"/>
    </location>
</feature>
<protein>
    <submittedName>
        <fullName evidence="3">PAS domain S-box-containing protein/diguanylate cyclase (GGDEF) domain-containing protein</fullName>
    </submittedName>
</protein>
<dbReference type="PROSITE" id="PS50887">
    <property type="entry name" value="GGDEF"/>
    <property type="match status" value="1"/>
</dbReference>
<dbReference type="Pfam" id="PF00563">
    <property type="entry name" value="EAL"/>
    <property type="match status" value="1"/>
</dbReference>
<dbReference type="CDD" id="cd00130">
    <property type="entry name" value="PAS"/>
    <property type="match status" value="1"/>
</dbReference>
<dbReference type="InterPro" id="IPR029787">
    <property type="entry name" value="Nucleotide_cyclase"/>
</dbReference>
<dbReference type="InterPro" id="IPR052155">
    <property type="entry name" value="Biofilm_reg_signaling"/>
</dbReference>
<dbReference type="InterPro" id="IPR035965">
    <property type="entry name" value="PAS-like_dom_sf"/>
</dbReference>
<evidence type="ECO:0000313" key="4">
    <source>
        <dbReference type="Proteomes" id="UP000199527"/>
    </source>
</evidence>